<comment type="similarity">
    <text evidence="2">Belongs to the TspO/BZRP family.</text>
</comment>
<keyword evidence="3 6" id="KW-0812">Transmembrane</keyword>
<dbReference type="AlphaFoldDB" id="F4L6X5"/>
<evidence type="ECO:0000256" key="2">
    <source>
        <dbReference type="ARBA" id="ARBA00007524"/>
    </source>
</evidence>
<dbReference type="GO" id="GO:0016020">
    <property type="term" value="C:membrane"/>
    <property type="evidence" value="ECO:0007669"/>
    <property type="project" value="UniProtKB-SubCell"/>
</dbReference>
<dbReference type="GO" id="GO:0033013">
    <property type="term" value="P:tetrapyrrole metabolic process"/>
    <property type="evidence" value="ECO:0007669"/>
    <property type="project" value="UniProtKB-ARBA"/>
</dbReference>
<keyword evidence="8" id="KW-1185">Reference proteome</keyword>
<dbReference type="eggNOG" id="COG3476">
    <property type="taxonomic scope" value="Bacteria"/>
</dbReference>
<dbReference type="EMBL" id="CP002691">
    <property type="protein sequence ID" value="AEE51930.1"/>
    <property type="molecule type" value="Genomic_DNA"/>
</dbReference>
<dbReference type="STRING" id="760192.Halhy_4082"/>
<dbReference type="Pfam" id="PF03073">
    <property type="entry name" value="TspO_MBR"/>
    <property type="match status" value="1"/>
</dbReference>
<dbReference type="Proteomes" id="UP000008461">
    <property type="component" value="Chromosome"/>
</dbReference>
<feature type="transmembrane region" description="Helical" evidence="6">
    <location>
        <begin position="12"/>
        <end position="39"/>
    </location>
</feature>
<evidence type="ECO:0000313" key="7">
    <source>
        <dbReference type="EMBL" id="AEE51930.1"/>
    </source>
</evidence>
<name>F4L6X5_HALH1</name>
<dbReference type="CDD" id="cd15904">
    <property type="entry name" value="TSPO_MBR"/>
    <property type="match status" value="1"/>
</dbReference>
<dbReference type="PANTHER" id="PTHR10057">
    <property type="entry name" value="PERIPHERAL-TYPE BENZODIAZEPINE RECEPTOR"/>
    <property type="match status" value="1"/>
</dbReference>
<feature type="transmembrane region" description="Helical" evidence="6">
    <location>
        <begin position="51"/>
        <end position="73"/>
    </location>
</feature>
<evidence type="ECO:0000313" key="8">
    <source>
        <dbReference type="Proteomes" id="UP000008461"/>
    </source>
</evidence>
<accession>F4L6X5</accession>
<dbReference type="PANTHER" id="PTHR10057:SF0">
    <property type="entry name" value="TRANSLOCATOR PROTEIN"/>
    <property type="match status" value="1"/>
</dbReference>
<gene>
    <name evidence="7" type="ordered locus">Halhy_4082</name>
</gene>
<feature type="transmembrane region" description="Helical" evidence="6">
    <location>
        <begin position="85"/>
        <end position="104"/>
    </location>
</feature>
<dbReference type="HOGENOM" id="CLU_091805_2_0_10"/>
<sequence length="163" mass="18802">MRTQRNASSIWKLIIAVLACEAIGFTSGLIGSAGMNVWFDNLQKPSWNPPAYLFAPVWTLLYALMGIAFWLIWKNETAVAKKRSAYVAFALQLFLNFWWSIIFFKFQSPFFALIEIILLLFMIILTIFHFSKISKTAAWLLVPYLLWVSFASVLNYTIWALNS</sequence>
<dbReference type="Gene3D" id="1.20.1260.100">
    <property type="entry name" value="TspO/MBR protein"/>
    <property type="match status" value="1"/>
</dbReference>
<dbReference type="KEGG" id="hhy:Halhy_4082"/>
<dbReference type="PIRSF" id="PIRSF005859">
    <property type="entry name" value="PBR"/>
    <property type="match status" value="1"/>
</dbReference>
<evidence type="ECO:0000256" key="5">
    <source>
        <dbReference type="ARBA" id="ARBA00023136"/>
    </source>
</evidence>
<keyword evidence="4 6" id="KW-1133">Transmembrane helix</keyword>
<dbReference type="InterPro" id="IPR004307">
    <property type="entry name" value="TspO_MBR"/>
</dbReference>
<dbReference type="InterPro" id="IPR038330">
    <property type="entry name" value="TspO/MBR-related_sf"/>
</dbReference>
<evidence type="ECO:0000256" key="1">
    <source>
        <dbReference type="ARBA" id="ARBA00004141"/>
    </source>
</evidence>
<protein>
    <submittedName>
        <fullName evidence="7">TspO and MBR like protein</fullName>
    </submittedName>
</protein>
<organism evidence="7 8">
    <name type="scientific">Haliscomenobacter hydrossis (strain ATCC 27775 / DSM 1100 / LMG 10767 / O)</name>
    <dbReference type="NCBI Taxonomy" id="760192"/>
    <lineage>
        <taxon>Bacteria</taxon>
        <taxon>Pseudomonadati</taxon>
        <taxon>Bacteroidota</taxon>
        <taxon>Saprospiria</taxon>
        <taxon>Saprospirales</taxon>
        <taxon>Haliscomenobacteraceae</taxon>
        <taxon>Haliscomenobacter</taxon>
    </lineage>
</organism>
<reference evidence="7 8" key="1">
    <citation type="journal article" date="2011" name="Stand. Genomic Sci.">
        <title>Complete genome sequence of Haliscomenobacter hydrossis type strain (O).</title>
        <authorList>
            <consortium name="US DOE Joint Genome Institute (JGI-PGF)"/>
            <person name="Daligault H."/>
            <person name="Lapidus A."/>
            <person name="Zeytun A."/>
            <person name="Nolan M."/>
            <person name="Lucas S."/>
            <person name="Del Rio T.G."/>
            <person name="Tice H."/>
            <person name="Cheng J.F."/>
            <person name="Tapia R."/>
            <person name="Han C."/>
            <person name="Goodwin L."/>
            <person name="Pitluck S."/>
            <person name="Liolios K."/>
            <person name="Pagani I."/>
            <person name="Ivanova N."/>
            <person name="Huntemann M."/>
            <person name="Mavromatis K."/>
            <person name="Mikhailova N."/>
            <person name="Pati A."/>
            <person name="Chen A."/>
            <person name="Palaniappan K."/>
            <person name="Land M."/>
            <person name="Hauser L."/>
            <person name="Brambilla E.M."/>
            <person name="Rohde M."/>
            <person name="Verbarg S."/>
            <person name="Goker M."/>
            <person name="Bristow J."/>
            <person name="Eisen J.A."/>
            <person name="Markowitz V."/>
            <person name="Hugenholtz P."/>
            <person name="Kyrpides N.C."/>
            <person name="Klenk H.P."/>
            <person name="Woyke T."/>
        </authorList>
    </citation>
    <scope>NUCLEOTIDE SEQUENCE [LARGE SCALE GENOMIC DNA]</scope>
    <source>
        <strain evidence="8">ATCC 27775 / DSM 1100 / LMG 10767 / O</strain>
    </source>
</reference>
<keyword evidence="5 6" id="KW-0472">Membrane</keyword>
<dbReference type="FunFam" id="1.20.1260.100:FF:000001">
    <property type="entry name" value="translocator protein 2"/>
    <property type="match status" value="1"/>
</dbReference>
<reference key="2">
    <citation type="submission" date="2011-04" db="EMBL/GenBank/DDBJ databases">
        <title>Complete sequence of chromosome of Haliscomenobacter hydrossis DSM 1100.</title>
        <authorList>
            <consortium name="US DOE Joint Genome Institute (JGI-PGF)"/>
            <person name="Lucas S."/>
            <person name="Han J."/>
            <person name="Lapidus A."/>
            <person name="Bruce D."/>
            <person name="Goodwin L."/>
            <person name="Pitluck S."/>
            <person name="Peters L."/>
            <person name="Kyrpides N."/>
            <person name="Mavromatis K."/>
            <person name="Ivanova N."/>
            <person name="Ovchinnikova G."/>
            <person name="Pagani I."/>
            <person name="Daligault H."/>
            <person name="Detter J.C."/>
            <person name="Han C."/>
            <person name="Land M."/>
            <person name="Hauser L."/>
            <person name="Markowitz V."/>
            <person name="Cheng J.-F."/>
            <person name="Hugenholtz P."/>
            <person name="Woyke T."/>
            <person name="Wu D."/>
            <person name="Verbarg S."/>
            <person name="Frueling A."/>
            <person name="Brambilla E."/>
            <person name="Klenk H.-P."/>
            <person name="Eisen J.A."/>
        </authorList>
    </citation>
    <scope>NUCLEOTIDE SEQUENCE</scope>
    <source>
        <strain>DSM 1100</strain>
    </source>
</reference>
<evidence type="ECO:0000256" key="4">
    <source>
        <dbReference type="ARBA" id="ARBA00022989"/>
    </source>
</evidence>
<evidence type="ECO:0000256" key="3">
    <source>
        <dbReference type="ARBA" id="ARBA00022692"/>
    </source>
</evidence>
<evidence type="ECO:0000256" key="6">
    <source>
        <dbReference type="SAM" id="Phobius"/>
    </source>
</evidence>
<feature type="transmembrane region" description="Helical" evidence="6">
    <location>
        <begin position="137"/>
        <end position="159"/>
    </location>
</feature>
<feature type="transmembrane region" description="Helical" evidence="6">
    <location>
        <begin position="110"/>
        <end position="130"/>
    </location>
</feature>
<comment type="subcellular location">
    <subcellularLocation>
        <location evidence="1">Membrane</location>
        <topology evidence="1">Multi-pass membrane protein</topology>
    </subcellularLocation>
</comment>
<proteinExistence type="inferred from homology"/>